<dbReference type="AlphaFoldDB" id="A0A1H4IKJ4"/>
<evidence type="ECO:0000313" key="1">
    <source>
        <dbReference type="EMBL" id="SEB34609.1"/>
    </source>
</evidence>
<evidence type="ECO:0000313" key="2">
    <source>
        <dbReference type="Proteomes" id="UP000183407"/>
    </source>
</evidence>
<dbReference type="OrthoDB" id="4483460at2"/>
<accession>A0A1H4IKJ4</accession>
<dbReference type="RefSeq" id="WP_073362292.1">
    <property type="nucleotide sequence ID" value="NZ_FNTL01000002.1"/>
</dbReference>
<dbReference type="EMBL" id="FNTL01000002">
    <property type="protein sequence ID" value="SEB34609.1"/>
    <property type="molecule type" value="Genomic_DNA"/>
</dbReference>
<sequence length="66" mass="7592">MSIERVSLELPANTAPEEAEKKAIAQLRKHRIREWSALSLQTILTTDTPGISRYSFTYWVEDEALE</sequence>
<protein>
    <submittedName>
        <fullName evidence="1">Uncharacterized protein</fullName>
    </submittedName>
</protein>
<name>A0A1H4IKJ4_RHOJO</name>
<proteinExistence type="predicted"/>
<gene>
    <name evidence="1" type="ORF">SAMN04490220_0166</name>
</gene>
<dbReference type="Proteomes" id="UP000183407">
    <property type="component" value="Unassembled WGS sequence"/>
</dbReference>
<reference evidence="2" key="1">
    <citation type="submission" date="2016-10" db="EMBL/GenBank/DDBJ databases">
        <authorList>
            <person name="Varghese N."/>
        </authorList>
    </citation>
    <scope>NUCLEOTIDE SEQUENCE [LARGE SCALE GENOMIC DNA]</scope>
    <source>
        <strain evidence="2">DSM 44719</strain>
    </source>
</reference>
<organism evidence="1 2">
    <name type="scientific">Rhodococcus jostii</name>
    <dbReference type="NCBI Taxonomy" id="132919"/>
    <lineage>
        <taxon>Bacteria</taxon>
        <taxon>Bacillati</taxon>
        <taxon>Actinomycetota</taxon>
        <taxon>Actinomycetes</taxon>
        <taxon>Mycobacteriales</taxon>
        <taxon>Nocardiaceae</taxon>
        <taxon>Rhodococcus</taxon>
    </lineage>
</organism>